<dbReference type="InterPro" id="IPR000834">
    <property type="entry name" value="Peptidase_M14"/>
</dbReference>
<dbReference type="Pfam" id="PF00246">
    <property type="entry name" value="Peptidase_M14"/>
    <property type="match status" value="1"/>
</dbReference>
<dbReference type="AlphaFoldDB" id="A0A381NRA2"/>
<reference evidence="2" key="1">
    <citation type="submission" date="2018-05" db="EMBL/GenBank/DDBJ databases">
        <authorList>
            <person name="Lanie J.A."/>
            <person name="Ng W.-L."/>
            <person name="Kazmierczak K.M."/>
            <person name="Andrzejewski T.M."/>
            <person name="Davidsen T.M."/>
            <person name="Wayne K.J."/>
            <person name="Tettelin H."/>
            <person name="Glass J.I."/>
            <person name="Rusch D."/>
            <person name="Podicherti R."/>
            <person name="Tsui H.-C.T."/>
            <person name="Winkler M.E."/>
        </authorList>
    </citation>
    <scope>NUCLEOTIDE SEQUENCE</scope>
</reference>
<organism evidence="2">
    <name type="scientific">marine metagenome</name>
    <dbReference type="NCBI Taxonomy" id="408172"/>
    <lineage>
        <taxon>unclassified sequences</taxon>
        <taxon>metagenomes</taxon>
        <taxon>ecological metagenomes</taxon>
    </lineage>
</organism>
<name>A0A381NRA2_9ZZZZ</name>
<evidence type="ECO:0000259" key="1">
    <source>
        <dbReference type="Pfam" id="PF00246"/>
    </source>
</evidence>
<feature type="domain" description="Peptidase M14" evidence="1">
    <location>
        <begin position="55"/>
        <end position="183"/>
    </location>
</feature>
<dbReference type="GO" id="GO:0004181">
    <property type="term" value="F:metallocarboxypeptidase activity"/>
    <property type="evidence" value="ECO:0007669"/>
    <property type="project" value="InterPro"/>
</dbReference>
<gene>
    <name evidence="2" type="ORF">METZ01_LOCUS9989</name>
</gene>
<dbReference type="SUPFAM" id="SSF53187">
    <property type="entry name" value="Zn-dependent exopeptidases"/>
    <property type="match status" value="1"/>
</dbReference>
<protein>
    <recommendedName>
        <fullName evidence="1">Peptidase M14 domain-containing protein</fullName>
    </recommendedName>
</protein>
<dbReference type="EMBL" id="UINC01000543">
    <property type="protein sequence ID" value="SUZ57135.1"/>
    <property type="molecule type" value="Genomic_DNA"/>
</dbReference>
<dbReference type="InterPro" id="IPR029062">
    <property type="entry name" value="Class_I_gatase-like"/>
</dbReference>
<dbReference type="GO" id="GO:0008270">
    <property type="term" value="F:zinc ion binding"/>
    <property type="evidence" value="ECO:0007669"/>
    <property type="project" value="InterPro"/>
</dbReference>
<dbReference type="SUPFAM" id="SSF52317">
    <property type="entry name" value="Class I glutamine amidotransferase-like"/>
    <property type="match status" value="1"/>
</dbReference>
<dbReference type="Gene3D" id="3.40.630.10">
    <property type="entry name" value="Zn peptidases"/>
    <property type="match status" value="1"/>
</dbReference>
<feature type="non-terminal residue" evidence="2">
    <location>
        <position position="1"/>
    </location>
</feature>
<dbReference type="Gene3D" id="3.40.50.880">
    <property type="match status" value="1"/>
</dbReference>
<dbReference type="GO" id="GO:0006508">
    <property type="term" value="P:proteolysis"/>
    <property type="evidence" value="ECO:0007669"/>
    <property type="project" value="InterPro"/>
</dbReference>
<accession>A0A381NRA2</accession>
<dbReference type="CDD" id="cd06240">
    <property type="entry name" value="M14-like"/>
    <property type="match status" value="1"/>
</dbReference>
<evidence type="ECO:0000313" key="2">
    <source>
        <dbReference type="EMBL" id="SUZ57135.1"/>
    </source>
</evidence>
<proteinExistence type="predicted"/>
<sequence length="891" mass="98945">VSNYKVRNTTLVLAAILVSVPVTAQIPTPASVLGFEPGADFHLATYEESVEYFQLLDASSDRISMMRAGRTSEGRDWWIALISSPENLSSVEQYRDIADKLAHPAELSDSEAQSLSLEGKAIVDVNGGLHASEVAGAQHTIQLAYELVADESPRISAIRQNVITVLWPSLNPDGQTMIADWYSSNIGTPYEVSSMPWLYQKYIGHDNNRDAYMLNMIESRVLARTWQEWDPQIIYVHHQSSPFPTRIWLPPFAEPIASFTPPIMARTVNTIGMTIAQMLESRGMPGAVHMGTGFDAWYPGYVDYLPMMQNQAAFWTETALYRYATPHFYTLSDFPPSRRDLRVESLYPSPWKGGWWRLSDAVDYMRVGSLAVLDYAAKYKEDLLYNRYQSGRDVIRKYETSAPYAYFIPQDQPDPVAPVELLRRLAFNGLRIYQLNQDVTHEGLTQDAGTWVLPLDQEFGELARQVLSVQEYPDLREYPDGPPEQPYDAAGWTLSYQMDVNVIEVTQPLTPEILSAMQELETEALAWEEEIDDASPFDAVSGVGFDSHPVARAVEPIPGRLTGSGPGLRLNPVQNNSFRALNRAWDMGATVRYGNGEYIVTGLGGTAVDGLIEDYALQATRGPTDGADLSRPALGIYRPWNPSMDEGWTRWLLEEHGFSFSNLRTADVHAEDLRDRYDVIVLPSEGSGSLMNGFGVGSVPPRYEGGLGQQGVRALDEFVRAGGTLVCMNASSDLCIDELHLPVSNVIRGLTRSDFFSSGSIFEVRVDAEHPVMAGMPELGKIFFDRSPVFTAEEGFEGSVIAAYAQEGSPLLSGYLLGEQHLQGQAAAVDVHHGDGHVILLGFRPQWRGQPRGTFRVLFNASLFHGSVARNATGTEGFWERPEKEEGEDPN</sequence>